<name>A0A0B6CQV2_FRATU</name>
<dbReference type="GO" id="GO:0004156">
    <property type="term" value="F:dihydropteroate synthase activity"/>
    <property type="evidence" value="ECO:0007669"/>
    <property type="project" value="UniProtKB-EC"/>
</dbReference>
<dbReference type="InterPro" id="IPR045031">
    <property type="entry name" value="DHP_synth-like"/>
</dbReference>
<dbReference type="KEGG" id="ftz:CH68_1370"/>
<evidence type="ECO:0000256" key="2">
    <source>
        <dbReference type="ARBA" id="ARBA00001946"/>
    </source>
</evidence>
<feature type="domain" description="Pterin-binding" evidence="14">
    <location>
        <begin position="170"/>
        <end position="421"/>
    </location>
</feature>
<dbReference type="GO" id="GO:0046654">
    <property type="term" value="P:tetrahydrofolate biosynthetic process"/>
    <property type="evidence" value="ECO:0007669"/>
    <property type="project" value="UniProtKB-UniPathway"/>
</dbReference>
<keyword evidence="8" id="KW-0547">Nucleotide-binding</keyword>
<dbReference type="PANTHER" id="PTHR20941">
    <property type="entry name" value="FOLATE SYNTHESIS PROTEINS"/>
    <property type="match status" value="1"/>
</dbReference>
<dbReference type="NCBIfam" id="TIGR01498">
    <property type="entry name" value="folK"/>
    <property type="match status" value="1"/>
</dbReference>
<keyword evidence="9" id="KW-0418">Kinase</keyword>
<evidence type="ECO:0000256" key="3">
    <source>
        <dbReference type="ARBA" id="ARBA00004763"/>
    </source>
</evidence>
<comment type="pathway">
    <text evidence="3">Cofactor biosynthesis; tetrahydrofolate biosynthesis; 7,8-dihydrofolate from 2-amino-4-hydroxy-6-hydroxymethyl-7,8-dihydropteridine diphosphate and 4-aminobenzoate: step 1/2.</text>
</comment>
<evidence type="ECO:0000256" key="6">
    <source>
        <dbReference type="ARBA" id="ARBA00022679"/>
    </source>
</evidence>
<dbReference type="AlphaFoldDB" id="A0A0B6CQV2"/>
<dbReference type="Pfam" id="PF00809">
    <property type="entry name" value="Pterin_bind"/>
    <property type="match status" value="1"/>
</dbReference>
<evidence type="ECO:0000256" key="7">
    <source>
        <dbReference type="ARBA" id="ARBA00022723"/>
    </source>
</evidence>
<dbReference type="PROSITE" id="PS00793">
    <property type="entry name" value="DHPS_2"/>
    <property type="match status" value="1"/>
</dbReference>
<dbReference type="InterPro" id="IPR035907">
    <property type="entry name" value="Hppk_sf"/>
</dbReference>
<dbReference type="CDD" id="cd00483">
    <property type="entry name" value="HPPK"/>
    <property type="match status" value="1"/>
</dbReference>
<evidence type="ECO:0000256" key="4">
    <source>
        <dbReference type="ARBA" id="ARBA00005051"/>
    </source>
</evidence>
<evidence type="ECO:0000256" key="13">
    <source>
        <dbReference type="ARBA" id="ARBA00023268"/>
    </source>
</evidence>
<proteinExistence type="inferred from homology"/>
<dbReference type="GO" id="GO:0005829">
    <property type="term" value="C:cytosol"/>
    <property type="evidence" value="ECO:0007669"/>
    <property type="project" value="TreeGrafter"/>
</dbReference>
<dbReference type="OMA" id="NIPHKLM"/>
<dbReference type="Gene3D" id="3.20.20.20">
    <property type="entry name" value="Dihydropteroate synthase-like"/>
    <property type="match status" value="1"/>
</dbReference>
<dbReference type="RefSeq" id="WP_010030661.1">
    <property type="nucleotide sequence ID" value="NZ_CP009693.1"/>
</dbReference>
<dbReference type="GO" id="GO:0046872">
    <property type="term" value="F:metal ion binding"/>
    <property type="evidence" value="ECO:0007669"/>
    <property type="project" value="UniProtKB-KW"/>
</dbReference>
<dbReference type="NCBIfam" id="TIGR01496">
    <property type="entry name" value="DHPS"/>
    <property type="match status" value="1"/>
</dbReference>
<dbReference type="eggNOG" id="COG0801">
    <property type="taxonomic scope" value="Bacteria"/>
</dbReference>
<dbReference type="HOGENOM" id="CLU_008023_2_2_6"/>
<accession>A0A0B6CQV2</accession>
<comment type="caution">
    <text evidence="15">The sequence shown here is derived from an EMBL/GenBank/DDBJ whole genome shotgun (WGS) entry which is preliminary data.</text>
</comment>
<sequence>MQYIIGIGTNSGFTIENIHLAITALESQQNIRIIRKASLYSSKAVLKEDAPKEWDIRFLNTAVKISSSLKPDELLVLLKDIELKIGRDLNAPAWSPRVIDLDILAAEDLILETDKLTIPHKELINRSFALAPLLELSKGWHHPKYVEWDLNIRLKELGEIVKLKQTLANTIRMGIVNLSNQSFSDGNFDDNQRKLNLDELIQSGAEIIDIGAESTKPDAKPISIEEEFNKLDEFLEYFKSQLANLIYKPLVSIDTRKLEVMQKILAKHHDIIWMINDVECNNIEQKAQLIAKYNKKYVIIHNLGITDRNQYLDKENAIDNVCDYIEQKKQILLKHGIAQQNIYFDIGFGFGKKSDTARYLLENIIEIKRRLELKALVGHSRKPSVLGLTKDSNLATLDRATRELSRKLEKLDIDIIRVHKI</sequence>
<dbReference type="PROSITE" id="PS50972">
    <property type="entry name" value="PTERIN_BINDING"/>
    <property type="match status" value="1"/>
</dbReference>
<comment type="similarity">
    <text evidence="5">In the C-terminal section; belongs to the DHPS family.</text>
</comment>
<comment type="cofactor">
    <cofactor evidence="2">
        <name>Mg(2+)</name>
        <dbReference type="ChEBI" id="CHEBI:18420"/>
    </cofactor>
</comment>
<evidence type="ECO:0000256" key="8">
    <source>
        <dbReference type="ARBA" id="ARBA00022741"/>
    </source>
</evidence>
<keyword evidence="10" id="KW-0067">ATP-binding</keyword>
<comment type="catalytic activity">
    <reaction evidence="1">
        <text>(7,8-dihydropterin-6-yl)methyl diphosphate + 4-aminobenzoate = 7,8-dihydropteroate + diphosphate</text>
        <dbReference type="Rhea" id="RHEA:19949"/>
        <dbReference type="ChEBI" id="CHEBI:17836"/>
        <dbReference type="ChEBI" id="CHEBI:17839"/>
        <dbReference type="ChEBI" id="CHEBI:33019"/>
        <dbReference type="ChEBI" id="CHEBI:72950"/>
        <dbReference type="EC" id="2.5.1.15"/>
    </reaction>
</comment>
<evidence type="ECO:0000313" key="15">
    <source>
        <dbReference type="EMBL" id="NDS68037.1"/>
    </source>
</evidence>
<dbReference type="GO" id="GO:0016301">
    <property type="term" value="F:kinase activity"/>
    <property type="evidence" value="ECO:0007669"/>
    <property type="project" value="UniProtKB-KW"/>
</dbReference>
<dbReference type="InterPro" id="IPR000550">
    <property type="entry name" value="Hppk"/>
</dbReference>
<evidence type="ECO:0000256" key="11">
    <source>
        <dbReference type="ARBA" id="ARBA00022842"/>
    </source>
</evidence>
<dbReference type="eggNOG" id="COG0294">
    <property type="taxonomic scope" value="Bacteria"/>
</dbReference>
<keyword evidence="7" id="KW-0479">Metal-binding</keyword>
<dbReference type="PANTHER" id="PTHR20941:SF1">
    <property type="entry name" value="FOLIC ACID SYNTHESIS PROTEIN FOL1"/>
    <property type="match status" value="1"/>
</dbReference>
<organism evidence="15">
    <name type="scientific">Francisella tularensis subsp. holarctica</name>
    <dbReference type="NCBI Taxonomy" id="119857"/>
    <lineage>
        <taxon>Bacteria</taxon>
        <taxon>Pseudomonadati</taxon>
        <taxon>Pseudomonadota</taxon>
        <taxon>Gammaproteobacteria</taxon>
        <taxon>Thiotrichales</taxon>
        <taxon>Francisellaceae</taxon>
        <taxon>Francisella</taxon>
    </lineage>
</organism>
<dbReference type="EMBL" id="JAAGJP010000012">
    <property type="protein sequence ID" value="NDS68037.1"/>
    <property type="molecule type" value="Genomic_DNA"/>
</dbReference>
<dbReference type="InterPro" id="IPR011005">
    <property type="entry name" value="Dihydropteroate_synth-like_sf"/>
</dbReference>
<dbReference type="KEGG" id="ftc:DA46_1508"/>
<dbReference type="InterPro" id="IPR006390">
    <property type="entry name" value="DHP_synth_dom"/>
</dbReference>
<evidence type="ECO:0000256" key="12">
    <source>
        <dbReference type="ARBA" id="ARBA00022909"/>
    </source>
</evidence>
<keyword evidence="12" id="KW-0289">Folate biosynthesis</keyword>
<comment type="pathway">
    <text evidence="4">Cofactor biosynthesis; tetrahydrofolate biosynthesis; 2-amino-4-hydroxy-6-hydroxymethyl-7,8-dihydropteridine diphosphate from 7,8-dihydroneopterin triphosphate: step 4/4.</text>
</comment>
<keyword evidence="6 15" id="KW-0808">Transferase</keyword>
<dbReference type="KEGG" id="ftv:CH67_1639"/>
<keyword evidence="11" id="KW-0460">Magnesium</keyword>
<dbReference type="GO" id="GO:0003848">
    <property type="term" value="F:2-amino-4-hydroxy-6-hydroxymethyldihydropteridine diphosphokinase activity"/>
    <property type="evidence" value="ECO:0007669"/>
    <property type="project" value="InterPro"/>
</dbReference>
<keyword evidence="13" id="KW-0511">Multifunctional enzyme</keyword>
<dbReference type="InterPro" id="IPR000489">
    <property type="entry name" value="Pterin-binding_dom"/>
</dbReference>
<evidence type="ECO:0000256" key="9">
    <source>
        <dbReference type="ARBA" id="ARBA00022777"/>
    </source>
</evidence>
<dbReference type="SUPFAM" id="SSF51717">
    <property type="entry name" value="Dihydropteroate synthetase-like"/>
    <property type="match status" value="1"/>
</dbReference>
<evidence type="ECO:0000259" key="14">
    <source>
        <dbReference type="PROSITE" id="PS50972"/>
    </source>
</evidence>
<protein>
    <submittedName>
        <fullName evidence="15">Dihydropteroate synthase</fullName>
        <ecNumber evidence="15">2.5.1.15</ecNumber>
    </submittedName>
</protein>
<dbReference type="GO" id="GO:0046656">
    <property type="term" value="P:folic acid biosynthetic process"/>
    <property type="evidence" value="ECO:0007669"/>
    <property type="project" value="UniProtKB-KW"/>
</dbReference>
<dbReference type="SUPFAM" id="SSF55083">
    <property type="entry name" value="6-hydroxymethyl-7,8-dihydropterin pyrophosphokinase, HPPK"/>
    <property type="match status" value="1"/>
</dbReference>
<reference evidence="15" key="1">
    <citation type="submission" date="2019-08" db="EMBL/GenBank/DDBJ databases">
        <authorList>
            <person name="Busch A."/>
        </authorList>
    </citation>
    <scope>NUCLEOTIDE SEQUENCE</scope>
    <source>
        <strain evidence="15">15T0085</strain>
    </source>
</reference>
<evidence type="ECO:0000256" key="10">
    <source>
        <dbReference type="ARBA" id="ARBA00022840"/>
    </source>
</evidence>
<dbReference type="UniPathway" id="UPA00077">
    <property type="reaction ID" value="UER00155"/>
</dbReference>
<dbReference type="EC" id="2.5.1.15" evidence="15"/>
<evidence type="ECO:0000256" key="5">
    <source>
        <dbReference type="ARBA" id="ARBA00009951"/>
    </source>
</evidence>
<dbReference type="Pfam" id="PF01288">
    <property type="entry name" value="HPPK"/>
    <property type="match status" value="1"/>
</dbReference>
<dbReference type="GO" id="GO:0005524">
    <property type="term" value="F:ATP binding"/>
    <property type="evidence" value="ECO:0007669"/>
    <property type="project" value="UniProtKB-KW"/>
</dbReference>
<dbReference type="Gene3D" id="3.30.70.560">
    <property type="entry name" value="7,8-Dihydro-6-hydroxymethylpterin-pyrophosphokinase HPPK"/>
    <property type="match status" value="1"/>
</dbReference>
<evidence type="ECO:0000256" key="1">
    <source>
        <dbReference type="ARBA" id="ARBA00000012"/>
    </source>
</evidence>
<reference evidence="15" key="2">
    <citation type="submission" date="2020-02" db="EMBL/GenBank/DDBJ databases">
        <title>Using affinity propagation clustering for identifying bacterial clades and subclades with whole-genome sequences of Francisella tularensis.</title>
        <authorList>
            <person name="Homeier-Bachmann T."/>
            <person name="Abdel-Glil M.Y."/>
            <person name="Hackbart A."/>
            <person name="Hotzel H."/>
            <person name="Tomaso H."/>
        </authorList>
    </citation>
    <scope>NUCLEOTIDE SEQUENCE</scope>
    <source>
        <strain evidence="15">15T0085</strain>
    </source>
</reference>
<gene>
    <name evidence="15" type="primary">folP</name>
    <name evidence="15" type="ORF">FWI86_02795</name>
</gene>